<feature type="coiled-coil region" evidence="2">
    <location>
        <begin position="38"/>
        <end position="107"/>
    </location>
</feature>
<organism evidence="4 5">
    <name type="scientific">Aliarcobacter vitoriensis</name>
    <dbReference type="NCBI Taxonomy" id="2011099"/>
    <lineage>
        <taxon>Bacteria</taxon>
        <taxon>Pseudomonadati</taxon>
        <taxon>Campylobacterota</taxon>
        <taxon>Epsilonproteobacteria</taxon>
        <taxon>Campylobacterales</taxon>
        <taxon>Arcobacteraceae</taxon>
        <taxon>Aliarcobacter</taxon>
    </lineage>
</organism>
<dbReference type="GO" id="GO:0004222">
    <property type="term" value="F:metalloendopeptidase activity"/>
    <property type="evidence" value="ECO:0007669"/>
    <property type="project" value="TreeGrafter"/>
</dbReference>
<dbReference type="RefSeq" id="WP_113893901.1">
    <property type="nucleotide sequence ID" value="NZ_JANJGA010000006.1"/>
</dbReference>
<dbReference type="OrthoDB" id="5372565at2"/>
<protein>
    <submittedName>
        <fullName evidence="4">Peptidase M23</fullName>
    </submittedName>
</protein>
<gene>
    <name evidence="4" type="ORF">CRU91_04720</name>
</gene>
<dbReference type="EMBL" id="PDKB01000006">
    <property type="protein sequence ID" value="RBQ29391.1"/>
    <property type="molecule type" value="Genomic_DNA"/>
</dbReference>
<accession>A0A366MT16</accession>
<evidence type="ECO:0000256" key="1">
    <source>
        <dbReference type="ARBA" id="ARBA00022729"/>
    </source>
</evidence>
<dbReference type="InterPro" id="IPR016047">
    <property type="entry name" value="M23ase_b-sheet_dom"/>
</dbReference>
<dbReference type="InterPro" id="IPR011055">
    <property type="entry name" value="Dup_hybrid_motif"/>
</dbReference>
<dbReference type="InterPro" id="IPR050570">
    <property type="entry name" value="Cell_wall_metabolism_enzyme"/>
</dbReference>
<reference evidence="4 5" key="1">
    <citation type="submission" date="2017-10" db="EMBL/GenBank/DDBJ databases">
        <title>Genomics of the genus Arcobacter.</title>
        <authorList>
            <person name="Perez-Cataluna A."/>
            <person name="Figueras M.J."/>
        </authorList>
    </citation>
    <scope>NUCLEOTIDE SEQUENCE [LARGE SCALE GENOMIC DNA]</scope>
    <source>
        <strain evidence="4 5">CECT 9230</strain>
    </source>
</reference>
<evidence type="ECO:0000313" key="4">
    <source>
        <dbReference type="EMBL" id="RBQ29391.1"/>
    </source>
</evidence>
<evidence type="ECO:0000313" key="5">
    <source>
        <dbReference type="Proteomes" id="UP000252669"/>
    </source>
</evidence>
<evidence type="ECO:0000259" key="3">
    <source>
        <dbReference type="Pfam" id="PF01551"/>
    </source>
</evidence>
<evidence type="ECO:0000256" key="2">
    <source>
        <dbReference type="SAM" id="Coils"/>
    </source>
</evidence>
<keyword evidence="2" id="KW-0175">Coiled coil</keyword>
<feature type="domain" description="M23ase beta-sheet core" evidence="3">
    <location>
        <begin position="329"/>
        <end position="410"/>
    </location>
</feature>
<proteinExistence type="predicted"/>
<dbReference type="PANTHER" id="PTHR21666">
    <property type="entry name" value="PEPTIDASE-RELATED"/>
    <property type="match status" value="1"/>
</dbReference>
<keyword evidence="1" id="KW-0732">Signal</keyword>
<dbReference type="Pfam" id="PF01551">
    <property type="entry name" value="Peptidase_M23"/>
    <property type="match status" value="1"/>
</dbReference>
<dbReference type="Gene3D" id="2.70.70.10">
    <property type="entry name" value="Glucose Permease (Domain IIA)"/>
    <property type="match status" value="1"/>
</dbReference>
<name>A0A366MT16_9BACT</name>
<dbReference type="SUPFAM" id="SSF51261">
    <property type="entry name" value="Duplicated hybrid motif"/>
    <property type="match status" value="1"/>
</dbReference>
<comment type="caution">
    <text evidence="4">The sequence shown here is derived from an EMBL/GenBank/DDBJ whole genome shotgun (WGS) entry which is preliminary data.</text>
</comment>
<sequence>MIKIVFLIFASSFLLFSSTIDKKIQQNQKILDSSKKSKDDTTLKVKELADKIENQNNNISKLEEDIIKINEDIEQHQKLLENSQLKLNELQSKSEDLLKEKNSSEEEIINTIVEEFSISMALKLASINSFQELIDNEIFNLLSQNSQKKVLQLNENYNKISENTKANQQEINKLNTYIKDRLKTKEQFTALKTKHASSLVNLEKEHKLYQEELKKVALQQESLNKILSDLKIVKQQEIKKAQQEEKDKVSQSSEIQTTNVRNQKFAKDLDLDVRKIGSSTDGVKIAKYTGAKTIAPLKSFKVVKNFGTYYDPVYKIKLFNESIVLQSNDKDSKVVSVLNGKVVYAKKNAGMLDNVVIIQHEAGIHTIYSHLDDIAPNIVVGKWVQKGSVVGRVNSNLTFQVTKDSAHIDPKDLFKI</sequence>
<dbReference type="CDD" id="cd12797">
    <property type="entry name" value="M23_peptidase"/>
    <property type="match status" value="1"/>
</dbReference>
<keyword evidence="5" id="KW-1185">Reference proteome</keyword>
<dbReference type="AlphaFoldDB" id="A0A366MT16"/>
<dbReference type="PANTHER" id="PTHR21666:SF289">
    <property type="entry name" value="L-ALA--D-GLU ENDOPEPTIDASE"/>
    <property type="match status" value="1"/>
</dbReference>
<dbReference type="Proteomes" id="UP000252669">
    <property type="component" value="Unassembled WGS sequence"/>
</dbReference>